<keyword evidence="1" id="KW-0472">Membrane</keyword>
<feature type="transmembrane region" description="Helical" evidence="1">
    <location>
        <begin position="41"/>
        <end position="58"/>
    </location>
</feature>
<dbReference type="AlphaFoldDB" id="A0A1U9ZYJ5"/>
<organism evidence="2 3">
    <name type="scientific">[Actinomadura] parvosata subsp. kistnae</name>
    <dbReference type="NCBI Taxonomy" id="1909395"/>
    <lineage>
        <taxon>Bacteria</taxon>
        <taxon>Bacillati</taxon>
        <taxon>Actinomycetota</taxon>
        <taxon>Actinomycetes</taxon>
        <taxon>Streptosporangiales</taxon>
        <taxon>Streptosporangiaceae</taxon>
        <taxon>Nonomuraea</taxon>
    </lineage>
</organism>
<dbReference type="RefSeq" id="WP_080039203.1">
    <property type="nucleotide sequence ID" value="NZ_CP017717.1"/>
</dbReference>
<reference evidence="3" key="1">
    <citation type="journal article" date="2017" name="Med. Chem. Commun.">
        <title>Nonomuraea sp. ATCC 55076 harbours the largest actinomycete chromosome to date and the kistamicin biosynthetic gene cluster.</title>
        <authorList>
            <person name="Nazari B."/>
            <person name="Forneris C.C."/>
            <person name="Gibson M.I."/>
            <person name="Moon K."/>
            <person name="Schramma K.R."/>
            <person name="Seyedsayamdost M.R."/>
        </authorList>
    </citation>
    <scope>NUCLEOTIDE SEQUENCE [LARGE SCALE GENOMIC DNA]</scope>
    <source>
        <strain evidence="3">ATCC 55076</strain>
    </source>
</reference>
<dbReference type="Proteomes" id="UP000190797">
    <property type="component" value="Chromosome"/>
</dbReference>
<evidence type="ECO:0000256" key="1">
    <source>
        <dbReference type="SAM" id="Phobius"/>
    </source>
</evidence>
<accession>A0A1U9ZYJ5</accession>
<dbReference type="EMBL" id="CP017717">
    <property type="protein sequence ID" value="AQZ63014.1"/>
    <property type="molecule type" value="Genomic_DNA"/>
</dbReference>
<dbReference type="STRING" id="1909395.BKM31_17490"/>
<evidence type="ECO:0000313" key="2">
    <source>
        <dbReference type="EMBL" id="AQZ63014.1"/>
    </source>
</evidence>
<protein>
    <submittedName>
        <fullName evidence="2">Uncharacterized protein</fullName>
    </submittedName>
</protein>
<evidence type="ECO:0000313" key="3">
    <source>
        <dbReference type="Proteomes" id="UP000190797"/>
    </source>
</evidence>
<keyword evidence="1" id="KW-0812">Transmembrane</keyword>
<keyword evidence="3" id="KW-1185">Reference proteome</keyword>
<sequence length="59" mass="6764">MIRPGSDRIVRAAFALLALVWWCPIRPPDDRLTPTLLSRRLMRVAASTLIMFLLRTALM</sequence>
<keyword evidence="1" id="KW-1133">Transmembrane helix</keyword>
<dbReference type="KEGG" id="noa:BKM31_17490"/>
<proteinExistence type="predicted"/>
<gene>
    <name evidence="2" type="ORF">BKM31_17490</name>
</gene>
<name>A0A1U9ZYJ5_9ACTN</name>